<name>A0A7S0HCT5_9EUKA</name>
<feature type="signal peptide" evidence="1">
    <location>
        <begin position="1"/>
        <end position="24"/>
    </location>
</feature>
<dbReference type="AlphaFoldDB" id="A0A7S0HCT5"/>
<dbReference type="EMBL" id="HBEP01002996">
    <property type="protein sequence ID" value="CAD8469603.1"/>
    <property type="molecule type" value="Transcribed_RNA"/>
</dbReference>
<evidence type="ECO:0008006" key="3">
    <source>
        <dbReference type="Google" id="ProtNLM"/>
    </source>
</evidence>
<feature type="chain" id="PRO_5031159451" description="Methyltransferase type 11 domain-containing protein" evidence="1">
    <location>
        <begin position="25"/>
        <end position="361"/>
    </location>
</feature>
<reference evidence="2" key="1">
    <citation type="submission" date="2021-01" db="EMBL/GenBank/DDBJ databases">
        <authorList>
            <person name="Corre E."/>
            <person name="Pelletier E."/>
            <person name="Niang G."/>
            <person name="Scheremetjew M."/>
            <person name="Finn R."/>
            <person name="Kale V."/>
            <person name="Holt S."/>
            <person name="Cochrane G."/>
            <person name="Meng A."/>
            <person name="Brown T."/>
            <person name="Cohen L."/>
        </authorList>
    </citation>
    <scope>NUCLEOTIDE SEQUENCE</scope>
    <source>
        <strain evidence="2">CCMP1374</strain>
    </source>
</reference>
<sequence>MPRLASLFVLLVCLLASASAPAEWAPVCKTTHGRYGETKSKPSYSCWQAGTPRSCPSSTHGGCNNCGISSTGAWKPTTAHTYFLDLGLAEALANVLQGTSVVEFGAGHGCYTSFLRAKGLRVSAYDGIEGVAELTHGLVTTADLTLRLGLPSAGWVLAMEVAEHVPRVHEKQLLANIHRHNREGVVLSWSNSNGGHGHVNPRSNEHVVHQLAQMGYAHDIRMQEELRANVSTFQWFQQTLMAFRRTPLARRVKLGELWPTWKWEKTWRLGYCSSVTAGKRASCDTDTSGTWKVWDGLNATGMHTCATRCQACDRCRFVSYSARFGDCDWFTACNLDALSNTVPGEKASSNVLDHVTLQVQK</sequence>
<gene>
    <name evidence="2" type="ORF">PANT1444_LOCUS1711</name>
</gene>
<proteinExistence type="predicted"/>
<evidence type="ECO:0000256" key="1">
    <source>
        <dbReference type="SAM" id="SignalP"/>
    </source>
</evidence>
<protein>
    <recommendedName>
        <fullName evidence="3">Methyltransferase type 11 domain-containing protein</fullName>
    </recommendedName>
</protein>
<dbReference type="SUPFAM" id="SSF53335">
    <property type="entry name" value="S-adenosyl-L-methionine-dependent methyltransferases"/>
    <property type="match status" value="1"/>
</dbReference>
<organism evidence="2">
    <name type="scientific">Phaeocystis antarctica</name>
    <dbReference type="NCBI Taxonomy" id="33657"/>
    <lineage>
        <taxon>Eukaryota</taxon>
        <taxon>Haptista</taxon>
        <taxon>Haptophyta</taxon>
        <taxon>Prymnesiophyceae</taxon>
        <taxon>Phaeocystales</taxon>
        <taxon>Phaeocystaceae</taxon>
        <taxon>Phaeocystis</taxon>
    </lineage>
</organism>
<dbReference type="Gene3D" id="3.40.50.150">
    <property type="entry name" value="Vaccinia Virus protein VP39"/>
    <property type="match status" value="1"/>
</dbReference>
<keyword evidence="1" id="KW-0732">Signal</keyword>
<accession>A0A7S0HCT5</accession>
<evidence type="ECO:0000313" key="2">
    <source>
        <dbReference type="EMBL" id="CAD8469603.1"/>
    </source>
</evidence>
<dbReference type="InterPro" id="IPR029063">
    <property type="entry name" value="SAM-dependent_MTases_sf"/>
</dbReference>